<evidence type="ECO:0000313" key="3">
    <source>
        <dbReference type="Proteomes" id="UP000220353"/>
    </source>
</evidence>
<organism evidence="2 3">
    <name type="scientific">Rhizobium fredii</name>
    <name type="common">Sinorhizobium fredii</name>
    <dbReference type="NCBI Taxonomy" id="380"/>
    <lineage>
        <taxon>Bacteria</taxon>
        <taxon>Pseudomonadati</taxon>
        <taxon>Pseudomonadota</taxon>
        <taxon>Alphaproteobacteria</taxon>
        <taxon>Hyphomicrobiales</taxon>
        <taxon>Rhizobiaceae</taxon>
        <taxon>Sinorhizobium/Ensifer group</taxon>
        <taxon>Sinorhizobium</taxon>
    </lineage>
</organism>
<evidence type="ECO:0000313" key="2">
    <source>
        <dbReference type="EMBL" id="PDT44378.1"/>
    </source>
</evidence>
<dbReference type="Proteomes" id="UP000220353">
    <property type="component" value="Unassembled WGS sequence"/>
</dbReference>
<sequence>MWETMLSPIEKSCLRWVSEGRSVAEIALIQGKRIPEVEQSLARALEALGAKSIEEALRKANISISK</sequence>
<dbReference type="GO" id="GO:0003677">
    <property type="term" value="F:DNA binding"/>
    <property type="evidence" value="ECO:0007669"/>
    <property type="project" value="InterPro"/>
</dbReference>
<dbReference type="SMART" id="SM00421">
    <property type="entry name" value="HTH_LUXR"/>
    <property type="match status" value="1"/>
</dbReference>
<dbReference type="Gene3D" id="1.10.10.10">
    <property type="entry name" value="Winged helix-like DNA-binding domain superfamily/Winged helix DNA-binding domain"/>
    <property type="match status" value="1"/>
</dbReference>
<dbReference type="InterPro" id="IPR000792">
    <property type="entry name" value="Tscrpt_reg_LuxR_C"/>
</dbReference>
<dbReference type="InterPro" id="IPR036388">
    <property type="entry name" value="WH-like_DNA-bd_sf"/>
</dbReference>
<dbReference type="EMBL" id="NWTC01000033">
    <property type="protein sequence ID" value="PDT44378.1"/>
    <property type="molecule type" value="Genomic_DNA"/>
</dbReference>
<name>A0A2A6LPT5_RHIFR</name>
<evidence type="ECO:0000259" key="1">
    <source>
        <dbReference type="SMART" id="SM00421"/>
    </source>
</evidence>
<protein>
    <submittedName>
        <fullName evidence="2">LuxR family transcriptional regulator</fullName>
    </submittedName>
</protein>
<proteinExistence type="predicted"/>
<comment type="caution">
    <text evidence="2">The sequence shown here is derived from an EMBL/GenBank/DDBJ whole genome shotgun (WGS) entry which is preliminary data.</text>
</comment>
<feature type="domain" description="HTH luxR-type" evidence="1">
    <location>
        <begin position="3"/>
        <end position="60"/>
    </location>
</feature>
<dbReference type="GO" id="GO:0006355">
    <property type="term" value="P:regulation of DNA-templated transcription"/>
    <property type="evidence" value="ECO:0007669"/>
    <property type="project" value="InterPro"/>
</dbReference>
<gene>
    <name evidence="2" type="ORF">CO661_29185</name>
</gene>
<dbReference type="SUPFAM" id="SSF46894">
    <property type="entry name" value="C-terminal effector domain of the bipartite response regulators"/>
    <property type="match status" value="1"/>
</dbReference>
<accession>A0A2A6LPT5</accession>
<dbReference type="InterPro" id="IPR016032">
    <property type="entry name" value="Sig_transdc_resp-reg_C-effctor"/>
</dbReference>
<dbReference type="AlphaFoldDB" id="A0A2A6LPT5"/>
<reference evidence="2 3" key="1">
    <citation type="submission" date="2017-09" db="EMBL/GenBank/DDBJ databases">
        <title>Comparative genomics of rhizobia isolated from Phaseolus vulgaris in China.</title>
        <authorList>
            <person name="Tong W."/>
        </authorList>
    </citation>
    <scope>NUCLEOTIDE SEQUENCE [LARGE SCALE GENOMIC DNA]</scope>
    <source>
        <strain evidence="2 3">PCH1</strain>
    </source>
</reference>